<dbReference type="Proteomes" id="UP000201934">
    <property type="component" value="Segment"/>
</dbReference>
<proteinExistence type="predicted"/>
<sequence length="60" mass="7149">MPKARRQRTRRTRSNRPPTPWPLPSALLLLLALFQNFHDFLLLFRQRPPATIPYILSDRP</sequence>
<feature type="region of interest" description="Disordered" evidence="1">
    <location>
        <begin position="1"/>
        <end position="22"/>
    </location>
</feature>
<dbReference type="EMBL" id="Y14570">
    <property type="protein sequence ID" value="CAA74905.1"/>
    <property type="molecule type" value="Genomic_DNA"/>
</dbReference>
<dbReference type="GeneID" id="1724969"/>
<dbReference type="RefSeq" id="NP_056909.1">
    <property type="nucleotide sequence ID" value="NC_001815.1"/>
</dbReference>
<feature type="compositionally biased region" description="Basic residues" evidence="1">
    <location>
        <begin position="1"/>
        <end position="14"/>
    </location>
</feature>
<reference evidence="2" key="1">
    <citation type="journal article" date="1998" name="Virology">
        <title>The simian T-lymphotropic virus STLV-PP1664 from Pan paniscus is distinctly related to HTLV-2 but differs in genomic organization.</title>
        <authorList>
            <person name="Van Brussel M."/>
            <person name="Salemi M."/>
            <person name="Liu H.F."/>
            <person name="Gabriels J."/>
            <person name="Goubau P."/>
            <person name="Desmyter J."/>
            <person name="Vandamme A.M."/>
        </authorList>
    </citation>
    <scope>NUCLEOTIDE SEQUENCE [LARGE SCALE GENOMIC DNA]</scope>
    <source>
        <strain evidence="2">PP1664</strain>
    </source>
</reference>
<protein>
    <submittedName>
        <fullName evidence="2">Uncharacterized protein</fullName>
    </submittedName>
</protein>
<name>O70645_9DELA</name>
<dbReference type="KEGG" id="vg:1724969"/>
<organism evidence="2">
    <name type="scientific">Simian T-lymphotropic virus 2</name>
    <dbReference type="NCBI Taxonomy" id="33748"/>
    <lineage>
        <taxon>Viruses</taxon>
        <taxon>Riboviria</taxon>
        <taxon>Pararnavirae</taxon>
        <taxon>Artverviricota</taxon>
        <taxon>Revtraviricetes</taxon>
        <taxon>Ortervirales</taxon>
        <taxon>Retroviridae</taxon>
        <taxon>Orthoretrovirinae</taxon>
        <taxon>Deltaretrovirus</taxon>
        <taxon>Deltaretrovirus priTlym2</taxon>
        <taxon>Primate T-lymphotropic virus 2</taxon>
    </lineage>
</organism>
<evidence type="ECO:0000256" key="1">
    <source>
        <dbReference type="SAM" id="MobiDB-lite"/>
    </source>
</evidence>
<accession>O70645</accession>
<evidence type="ECO:0000313" key="2">
    <source>
        <dbReference type="EMBL" id="CAA74905.1"/>
    </source>
</evidence>